<name>A0AAD1HIS0_9MYCO</name>
<dbReference type="PANTHER" id="PTHR47506">
    <property type="entry name" value="TRANSCRIPTIONAL REGULATORY PROTEIN"/>
    <property type="match status" value="1"/>
</dbReference>
<keyword evidence="1" id="KW-0805">Transcription regulation</keyword>
<dbReference type="SUPFAM" id="SSF46689">
    <property type="entry name" value="Homeodomain-like"/>
    <property type="match status" value="1"/>
</dbReference>
<reference evidence="6 7" key="1">
    <citation type="journal article" date="2019" name="Emerg. Microbes Infect.">
        <title>Comprehensive subspecies identification of 175 nontuberculous mycobacteria species based on 7547 genomic profiles.</title>
        <authorList>
            <person name="Matsumoto Y."/>
            <person name="Kinjo T."/>
            <person name="Motooka D."/>
            <person name="Nabeya D."/>
            <person name="Jung N."/>
            <person name="Uechi K."/>
            <person name="Horii T."/>
            <person name="Iida T."/>
            <person name="Fujita J."/>
            <person name="Nakamura S."/>
        </authorList>
    </citation>
    <scope>NUCLEOTIDE SEQUENCE [LARGE SCALE GENOMIC DNA]</scope>
    <source>
        <strain evidence="6 7">JCM 6376</strain>
    </source>
</reference>
<feature type="DNA-binding region" description="H-T-H motif" evidence="4">
    <location>
        <begin position="86"/>
        <end position="105"/>
    </location>
</feature>
<keyword evidence="2 4" id="KW-0238">DNA-binding</keyword>
<sequence length="256" mass="27708">MTAALPAGSAGDDCDGVVEVSHDADSNRSARDCEKLLTAMAKPKGAASANSSLLGRPVGANSEETRQRILEATMRCVAAVGYSRTTIREIAREANMTSGSLYHYFPNKAELVKATFDEVATIAVPRLEQAAEDNAATLDKLMAVLDESVRVMQDYPLAVAFDRAIRAESPQHLHLAENSDTRFVALRNLIRDILSQGAREKVLSRGVDVESAANAVYMIFRGLNEYAASTPPPEEYHATVAALKQLLRGQLFGQSR</sequence>
<dbReference type="InterPro" id="IPR009057">
    <property type="entry name" value="Homeodomain-like_sf"/>
</dbReference>
<dbReference type="PRINTS" id="PR00455">
    <property type="entry name" value="HTHTETR"/>
</dbReference>
<accession>A0AAD1HIS0</accession>
<evidence type="ECO:0000313" key="6">
    <source>
        <dbReference type="EMBL" id="BBX05876.1"/>
    </source>
</evidence>
<organism evidence="6 7">
    <name type="scientific">Mycolicibacterium aichiense</name>
    <dbReference type="NCBI Taxonomy" id="1799"/>
    <lineage>
        <taxon>Bacteria</taxon>
        <taxon>Bacillati</taxon>
        <taxon>Actinomycetota</taxon>
        <taxon>Actinomycetes</taxon>
        <taxon>Mycobacteriales</taxon>
        <taxon>Mycobacteriaceae</taxon>
        <taxon>Mycolicibacterium</taxon>
    </lineage>
</organism>
<dbReference type="SUPFAM" id="SSF48498">
    <property type="entry name" value="Tetracyclin repressor-like, C-terminal domain"/>
    <property type="match status" value="1"/>
</dbReference>
<keyword evidence="7" id="KW-1185">Reference proteome</keyword>
<evidence type="ECO:0000259" key="5">
    <source>
        <dbReference type="PROSITE" id="PS50977"/>
    </source>
</evidence>
<dbReference type="KEGG" id="maic:MAIC_06790"/>
<gene>
    <name evidence="6" type="ORF">MAIC_06790</name>
</gene>
<dbReference type="Proteomes" id="UP000467327">
    <property type="component" value="Chromosome"/>
</dbReference>
<feature type="domain" description="HTH tetR-type" evidence="5">
    <location>
        <begin position="63"/>
        <end position="123"/>
    </location>
</feature>
<protein>
    <recommendedName>
        <fullName evidence="5">HTH tetR-type domain-containing protein</fullName>
    </recommendedName>
</protein>
<evidence type="ECO:0000256" key="2">
    <source>
        <dbReference type="ARBA" id="ARBA00023125"/>
    </source>
</evidence>
<evidence type="ECO:0000256" key="1">
    <source>
        <dbReference type="ARBA" id="ARBA00023015"/>
    </source>
</evidence>
<dbReference type="EMBL" id="AP022561">
    <property type="protein sequence ID" value="BBX05876.1"/>
    <property type="molecule type" value="Genomic_DNA"/>
</dbReference>
<dbReference type="PROSITE" id="PS50977">
    <property type="entry name" value="HTH_TETR_2"/>
    <property type="match status" value="1"/>
</dbReference>
<dbReference type="InterPro" id="IPR001647">
    <property type="entry name" value="HTH_TetR"/>
</dbReference>
<evidence type="ECO:0000256" key="3">
    <source>
        <dbReference type="ARBA" id="ARBA00023163"/>
    </source>
</evidence>
<evidence type="ECO:0000256" key="4">
    <source>
        <dbReference type="PROSITE-ProRule" id="PRU00335"/>
    </source>
</evidence>
<dbReference type="AlphaFoldDB" id="A0AAD1HIS0"/>
<keyword evidence="3" id="KW-0804">Transcription</keyword>
<proteinExistence type="predicted"/>
<dbReference type="InterPro" id="IPR036271">
    <property type="entry name" value="Tet_transcr_reg_TetR-rel_C_sf"/>
</dbReference>
<evidence type="ECO:0000313" key="7">
    <source>
        <dbReference type="Proteomes" id="UP000467327"/>
    </source>
</evidence>
<dbReference type="PANTHER" id="PTHR47506:SF6">
    <property type="entry name" value="HTH-TYPE TRANSCRIPTIONAL REPRESSOR NEMR"/>
    <property type="match status" value="1"/>
</dbReference>
<dbReference type="GO" id="GO:0003677">
    <property type="term" value="F:DNA binding"/>
    <property type="evidence" value="ECO:0007669"/>
    <property type="project" value="UniProtKB-UniRule"/>
</dbReference>
<dbReference type="Pfam" id="PF00440">
    <property type="entry name" value="TetR_N"/>
    <property type="match status" value="1"/>
</dbReference>
<dbReference type="Gene3D" id="1.10.357.10">
    <property type="entry name" value="Tetracycline Repressor, domain 2"/>
    <property type="match status" value="1"/>
</dbReference>